<proteinExistence type="predicted"/>
<sequence>MYLLDDLPGRVHNILSTKENLVRSLTSDGVEIILPTYLPETYLVEKTLVPISIAAEDPNLSQDLPTLPEYAINIPPGC</sequence>
<evidence type="ECO:0000313" key="2">
    <source>
        <dbReference type="Proteomes" id="UP001165960"/>
    </source>
</evidence>
<evidence type="ECO:0000313" key="1">
    <source>
        <dbReference type="EMBL" id="KAJ9059802.1"/>
    </source>
</evidence>
<organism evidence="1 2">
    <name type="scientific">Entomophthora muscae</name>
    <dbReference type="NCBI Taxonomy" id="34485"/>
    <lineage>
        <taxon>Eukaryota</taxon>
        <taxon>Fungi</taxon>
        <taxon>Fungi incertae sedis</taxon>
        <taxon>Zoopagomycota</taxon>
        <taxon>Entomophthoromycotina</taxon>
        <taxon>Entomophthoromycetes</taxon>
        <taxon>Entomophthorales</taxon>
        <taxon>Entomophthoraceae</taxon>
        <taxon>Entomophthora</taxon>
    </lineage>
</organism>
<name>A0ACC2SBZ5_9FUNG</name>
<accession>A0ACC2SBZ5</accession>
<comment type="caution">
    <text evidence="1">The sequence shown here is derived from an EMBL/GenBank/DDBJ whole genome shotgun (WGS) entry which is preliminary data.</text>
</comment>
<reference evidence="1" key="1">
    <citation type="submission" date="2022-04" db="EMBL/GenBank/DDBJ databases">
        <title>Genome of the entomopathogenic fungus Entomophthora muscae.</title>
        <authorList>
            <person name="Elya C."/>
            <person name="Lovett B.R."/>
            <person name="Lee E."/>
            <person name="Macias A.M."/>
            <person name="Hajek A.E."/>
            <person name="De Bivort B.L."/>
            <person name="Kasson M.T."/>
            <person name="De Fine Licht H.H."/>
            <person name="Stajich J.E."/>
        </authorList>
    </citation>
    <scope>NUCLEOTIDE SEQUENCE</scope>
    <source>
        <strain evidence="1">Berkeley</strain>
    </source>
</reference>
<dbReference type="Proteomes" id="UP001165960">
    <property type="component" value="Unassembled WGS sequence"/>
</dbReference>
<gene>
    <name evidence="1" type="ORF">DSO57_1037742</name>
</gene>
<protein>
    <submittedName>
        <fullName evidence="1">Uncharacterized protein</fullName>
    </submittedName>
</protein>
<dbReference type="EMBL" id="QTSX02005392">
    <property type="protein sequence ID" value="KAJ9059802.1"/>
    <property type="molecule type" value="Genomic_DNA"/>
</dbReference>
<keyword evidence="2" id="KW-1185">Reference proteome</keyword>